<evidence type="ECO:0000313" key="2">
    <source>
        <dbReference type="EMBL" id="MBC8556745.1"/>
    </source>
</evidence>
<accession>A0ABR7MTE9</accession>
<sequence length="202" mass="22790">MKEMVFEWLICILCASVLMIIHEMVKTAIYLLQKRRMHQKAAFSHSMWAVYRYIDPIGLILAVVSNVPFSKPFMFRVRDKKTNLVMGISGFCILVAVFAFCICSLHFDLFGLDSILQQDPNCLWAKGVVLAGQYMAILSFGMFVANLFPVSVFDMGLIVAGTSAKKYLQIIKRDAVIKMLLIVVLLLNLIAQAGYRLLDVLV</sequence>
<dbReference type="Proteomes" id="UP000637513">
    <property type="component" value="Unassembled WGS sequence"/>
</dbReference>
<protein>
    <submittedName>
        <fullName evidence="2">Uncharacterized protein</fullName>
    </submittedName>
</protein>
<dbReference type="RefSeq" id="WP_249303110.1">
    <property type="nucleotide sequence ID" value="NZ_JACRSW010000010.1"/>
</dbReference>
<comment type="caution">
    <text evidence="2">The sequence shown here is derived from an EMBL/GenBank/DDBJ whole genome shotgun (WGS) entry which is preliminary data.</text>
</comment>
<feature type="transmembrane region" description="Helical" evidence="1">
    <location>
        <begin position="6"/>
        <end position="32"/>
    </location>
</feature>
<gene>
    <name evidence="2" type="ORF">H8700_03360</name>
</gene>
<feature type="transmembrane region" description="Helical" evidence="1">
    <location>
        <begin position="84"/>
        <end position="107"/>
    </location>
</feature>
<proteinExistence type="predicted"/>
<keyword evidence="3" id="KW-1185">Reference proteome</keyword>
<keyword evidence="1" id="KW-0812">Transmembrane</keyword>
<name>A0ABR7MTE9_9FIRM</name>
<reference evidence="2 3" key="1">
    <citation type="submission" date="2020-08" db="EMBL/GenBank/DDBJ databases">
        <title>Genome public.</title>
        <authorList>
            <person name="Liu C."/>
            <person name="Sun Q."/>
        </authorList>
    </citation>
    <scope>NUCLEOTIDE SEQUENCE [LARGE SCALE GENOMIC DNA]</scope>
    <source>
        <strain evidence="2 3">BX3</strain>
    </source>
</reference>
<dbReference type="EMBL" id="JACRSW010000010">
    <property type="protein sequence ID" value="MBC8556745.1"/>
    <property type="molecule type" value="Genomic_DNA"/>
</dbReference>
<feature type="transmembrane region" description="Helical" evidence="1">
    <location>
        <begin position="175"/>
        <end position="195"/>
    </location>
</feature>
<evidence type="ECO:0000256" key="1">
    <source>
        <dbReference type="SAM" id="Phobius"/>
    </source>
</evidence>
<evidence type="ECO:0000313" key="3">
    <source>
        <dbReference type="Proteomes" id="UP000637513"/>
    </source>
</evidence>
<keyword evidence="1" id="KW-0472">Membrane</keyword>
<organism evidence="2 3">
    <name type="scientific">Jutongia hominis</name>
    <dbReference type="NCBI Taxonomy" id="2763664"/>
    <lineage>
        <taxon>Bacteria</taxon>
        <taxon>Bacillati</taxon>
        <taxon>Bacillota</taxon>
        <taxon>Clostridia</taxon>
        <taxon>Lachnospirales</taxon>
        <taxon>Lachnospiraceae</taxon>
        <taxon>Jutongia</taxon>
    </lineage>
</organism>
<keyword evidence="1" id="KW-1133">Transmembrane helix</keyword>